<name>A0A6J1PDV9_9HYME</name>
<dbReference type="GO" id="GO:0045337">
    <property type="term" value="P:farnesyl diphosphate biosynthetic process"/>
    <property type="evidence" value="ECO:0007669"/>
    <property type="project" value="TreeGrafter"/>
</dbReference>
<sequence length="97" mass="11282">MTQSITHSMQVMIEKESREMITTWPDIVRDIIDAIKDLNIPDVVKWIEKVLQYNVLGGKKTRGLTLIYAYKMLIPNDQLTEDNIHLARILAWCVELV</sequence>
<feature type="non-terminal residue" evidence="7">
    <location>
        <position position="97"/>
    </location>
</feature>
<evidence type="ECO:0000256" key="4">
    <source>
        <dbReference type="ARBA" id="ARBA00022842"/>
    </source>
</evidence>
<evidence type="ECO:0000313" key="6">
    <source>
        <dbReference type="Proteomes" id="UP000504618"/>
    </source>
</evidence>
<accession>A0A6J1PDV9</accession>
<gene>
    <name evidence="7" type="primary">LOC112451905</name>
</gene>
<evidence type="ECO:0000256" key="5">
    <source>
        <dbReference type="ARBA" id="ARBA00033740"/>
    </source>
</evidence>
<dbReference type="GO" id="GO:0046872">
    <property type="term" value="F:metal ion binding"/>
    <property type="evidence" value="ECO:0007669"/>
    <property type="project" value="UniProtKB-KW"/>
</dbReference>
<dbReference type="PANTHER" id="PTHR11525:SF0">
    <property type="entry name" value="FARNESYL PYROPHOSPHATE SYNTHASE"/>
    <property type="match status" value="1"/>
</dbReference>
<dbReference type="GO" id="GO:0004161">
    <property type="term" value="F:dimethylallyltranstransferase activity"/>
    <property type="evidence" value="ECO:0007669"/>
    <property type="project" value="TreeGrafter"/>
</dbReference>
<dbReference type="AlphaFoldDB" id="A0A6J1PDV9"/>
<dbReference type="Gene3D" id="1.10.600.10">
    <property type="entry name" value="Farnesyl Diphosphate Synthase"/>
    <property type="match status" value="1"/>
</dbReference>
<dbReference type="GO" id="GO:0042811">
    <property type="term" value="P:pheromone biosynthetic process"/>
    <property type="evidence" value="ECO:0007669"/>
    <property type="project" value="UniProtKB-ARBA"/>
</dbReference>
<proteinExistence type="predicted"/>
<dbReference type="InterPro" id="IPR000092">
    <property type="entry name" value="Polyprenyl_synt"/>
</dbReference>
<dbReference type="InterPro" id="IPR008949">
    <property type="entry name" value="Isoprenoid_synthase_dom_sf"/>
</dbReference>
<dbReference type="Pfam" id="PF00348">
    <property type="entry name" value="polyprenyl_synt"/>
    <property type="match status" value="1"/>
</dbReference>
<dbReference type="GO" id="GO:0005737">
    <property type="term" value="C:cytoplasm"/>
    <property type="evidence" value="ECO:0007669"/>
    <property type="project" value="TreeGrafter"/>
</dbReference>
<keyword evidence="2" id="KW-0808">Transferase</keyword>
<keyword evidence="4" id="KW-0460">Magnesium</keyword>
<evidence type="ECO:0000256" key="3">
    <source>
        <dbReference type="ARBA" id="ARBA00022723"/>
    </source>
</evidence>
<evidence type="ECO:0000313" key="7">
    <source>
        <dbReference type="RefSeq" id="XP_024867581.1"/>
    </source>
</evidence>
<keyword evidence="3" id="KW-0479">Metal-binding</keyword>
<evidence type="ECO:0000256" key="2">
    <source>
        <dbReference type="ARBA" id="ARBA00022679"/>
    </source>
</evidence>
<keyword evidence="6" id="KW-1185">Reference proteome</keyword>
<evidence type="ECO:0000256" key="1">
    <source>
        <dbReference type="ARBA" id="ARBA00001946"/>
    </source>
</evidence>
<dbReference type="RefSeq" id="XP_024867581.1">
    <property type="nucleotide sequence ID" value="XM_025011813.1"/>
</dbReference>
<protein>
    <submittedName>
        <fullName evidence="7">Farnesyl pyrophosphate synthase-like</fullName>
    </submittedName>
</protein>
<comment type="cofactor">
    <cofactor evidence="1">
        <name>Mg(2+)</name>
        <dbReference type="ChEBI" id="CHEBI:18420"/>
    </cofactor>
</comment>
<dbReference type="GeneID" id="112451905"/>
<organism evidence="6 7">
    <name type="scientific">Temnothorax curvispinosus</name>
    <dbReference type="NCBI Taxonomy" id="300111"/>
    <lineage>
        <taxon>Eukaryota</taxon>
        <taxon>Metazoa</taxon>
        <taxon>Ecdysozoa</taxon>
        <taxon>Arthropoda</taxon>
        <taxon>Hexapoda</taxon>
        <taxon>Insecta</taxon>
        <taxon>Pterygota</taxon>
        <taxon>Neoptera</taxon>
        <taxon>Endopterygota</taxon>
        <taxon>Hymenoptera</taxon>
        <taxon>Apocrita</taxon>
        <taxon>Aculeata</taxon>
        <taxon>Formicoidea</taxon>
        <taxon>Formicidae</taxon>
        <taxon>Myrmicinae</taxon>
        <taxon>Temnothorax</taxon>
    </lineage>
</organism>
<dbReference type="InterPro" id="IPR039702">
    <property type="entry name" value="FPS1-like"/>
</dbReference>
<dbReference type="GO" id="GO:0004337">
    <property type="term" value="F:(2E,6E)-farnesyl diphosphate synthase activity"/>
    <property type="evidence" value="ECO:0007669"/>
    <property type="project" value="TreeGrafter"/>
</dbReference>
<dbReference type="OrthoDB" id="10257492at2759"/>
<comment type="pathway">
    <text evidence="5">Pheromone biosynthesis.</text>
</comment>
<dbReference type="PANTHER" id="PTHR11525">
    <property type="entry name" value="FARNESYL-PYROPHOSPHATE SYNTHETASE"/>
    <property type="match status" value="1"/>
</dbReference>
<dbReference type="Proteomes" id="UP000504618">
    <property type="component" value="Unplaced"/>
</dbReference>
<reference evidence="7" key="1">
    <citation type="submission" date="2025-08" db="UniProtKB">
        <authorList>
            <consortium name="RefSeq"/>
        </authorList>
    </citation>
    <scope>IDENTIFICATION</scope>
    <source>
        <tissue evidence="7">Whole body</tissue>
    </source>
</reference>
<dbReference type="SUPFAM" id="SSF48576">
    <property type="entry name" value="Terpenoid synthases"/>
    <property type="match status" value="1"/>
</dbReference>